<accession>A0A3R8RCL9</accession>
<keyword evidence="4" id="KW-1185">Reference proteome</keyword>
<protein>
    <submittedName>
        <fullName evidence="3">Uncharacterized protein</fullName>
    </submittedName>
</protein>
<dbReference type="InterPro" id="IPR021730">
    <property type="entry name" value="YdbH"/>
</dbReference>
<reference evidence="3 4" key="1">
    <citation type="submission" date="2018-12" db="EMBL/GenBank/DDBJ databases">
        <authorList>
            <person name="Kim S.-J."/>
            <person name="Jung G.-Y."/>
        </authorList>
    </citation>
    <scope>NUCLEOTIDE SEQUENCE [LARGE SCALE GENOMIC DNA]</scope>
    <source>
        <strain evidence="3 4">03SU3-P</strain>
    </source>
</reference>
<sequence length="1025" mass="110189">MQGPANETPTGDVDMHPNRGAWWKRRIFGGVGIMLALLLLFAWAQRNYIADYFVQNAFVERGIQASYKIDTIGFRTQRIRDLVIGDPARPDLTAKLVEIDMALNFSGAEVRDVRADGVMLRGRYVDGKLSFGALDKFTDTQSAEPFEWPDIALTITNARARMDTSWGIIDADLNGSGLLRNRFTSNLSMRSASIAAAGCTAADMKFDGKLMLEWREPRLVGPITFTNVKCRSSGVALIAPRFDTNLKLSERLDAWDGNIAYAADAINLSQVQVRRISGKLSVDGKLARSKGSMLVSARGAMSIGNAAMDRGTITGLRDLAAQTKDTPIGPIVARMTPVLERAGDQFSARLGFDAYQDFQGRSGARIADLSFTSASGVRLRQNGSFGVTGTVTGWRLDGPMQFVLSGPHVPAITLRLVQSGQAWLGNLVIAPYASSGASLSLPKFAFNIAPHGAWRFAGQVRMSGPLPGGFATGLNMPISGRYDAGAFHLYDGCQNVRFNALRLSSLALRGQSLRLCPDAGRPMLRLRDGNVRFATNVTGLNVLGTLGSAPLAARGTHVRFSFTDGFAAKDVVVELGQPDARSIFNIASIDGAFGQGGASGTLTGGAGLIGNVPLLMDQASGEWRYLAETLTFNARLNVLDAEQVDRFKPMLVPDMLLTFENNVISASGALVEPTTGTRVSDVDIRHDLGNSSGRALLAVDGLRFNESFQPYLLTPLVLGVAANVDGSVSGDGRIEWDGAGVRSTGRVSTRDMNLAAAFGPVEELTTDILFSDLLGLETVSGQIATLGSVNPGIPALGGSISYRLLPNRQVAIESGRWPFAGGELILEPTILDFGVESERRLTFRVIGMDAEKLLAGYDFQNLRVTGVFDGVLPMVFNQDGGRIVGGALVSRSGGGEVSYLGELAYEDMGRFANYAFNALRSIRYSTLTIGVEGDLGGEIVTDISFTGVQQGALAKRNFITRQLARVPIKFNVSVTAEFLKLIGSIRGLYDANYAAERDLQFLLDAQKRQGTKPEPAETKEETSYE</sequence>
<dbReference type="Pfam" id="PF11739">
    <property type="entry name" value="YdbH-like"/>
    <property type="match status" value="1"/>
</dbReference>
<dbReference type="Proteomes" id="UP000268553">
    <property type="component" value="Unassembled WGS sequence"/>
</dbReference>
<dbReference type="AlphaFoldDB" id="A0A3R8RCL9"/>
<evidence type="ECO:0000313" key="3">
    <source>
        <dbReference type="EMBL" id="RRQ51881.1"/>
    </source>
</evidence>
<keyword evidence="2" id="KW-0472">Membrane</keyword>
<feature type="compositionally biased region" description="Basic and acidic residues" evidence="1">
    <location>
        <begin position="1014"/>
        <end position="1025"/>
    </location>
</feature>
<keyword evidence="2" id="KW-0812">Transmembrane</keyword>
<feature type="region of interest" description="Disordered" evidence="1">
    <location>
        <begin position="1006"/>
        <end position="1025"/>
    </location>
</feature>
<dbReference type="EMBL" id="RWJI01000001">
    <property type="protein sequence ID" value="RRQ51881.1"/>
    <property type="molecule type" value="Genomic_DNA"/>
</dbReference>
<evidence type="ECO:0000256" key="2">
    <source>
        <dbReference type="SAM" id="Phobius"/>
    </source>
</evidence>
<evidence type="ECO:0000256" key="1">
    <source>
        <dbReference type="SAM" id="MobiDB-lite"/>
    </source>
</evidence>
<dbReference type="OrthoDB" id="7597031at2"/>
<evidence type="ECO:0000313" key="4">
    <source>
        <dbReference type="Proteomes" id="UP000268553"/>
    </source>
</evidence>
<keyword evidence="2" id="KW-1133">Transmembrane helix</keyword>
<gene>
    <name evidence="3" type="ORF">D7D48_03105</name>
</gene>
<feature type="transmembrane region" description="Helical" evidence="2">
    <location>
        <begin position="27"/>
        <end position="44"/>
    </location>
</feature>
<organism evidence="3 4">
    <name type="scientific">Sphingorhabdus wooponensis</name>
    <dbReference type="NCBI Taxonomy" id="940136"/>
    <lineage>
        <taxon>Bacteria</taxon>
        <taxon>Pseudomonadati</taxon>
        <taxon>Pseudomonadota</taxon>
        <taxon>Alphaproteobacteria</taxon>
        <taxon>Sphingomonadales</taxon>
        <taxon>Sphingomonadaceae</taxon>
        <taxon>Sphingorhabdus</taxon>
    </lineage>
</organism>
<name>A0A3R8RCL9_9SPHN</name>
<comment type="caution">
    <text evidence="3">The sequence shown here is derived from an EMBL/GenBank/DDBJ whole genome shotgun (WGS) entry which is preliminary data.</text>
</comment>
<dbReference type="RefSeq" id="WP_125229897.1">
    <property type="nucleotide sequence ID" value="NZ_RWJI01000001.1"/>
</dbReference>
<proteinExistence type="predicted"/>